<evidence type="ECO:0000256" key="4">
    <source>
        <dbReference type="ARBA" id="ARBA00022692"/>
    </source>
</evidence>
<dbReference type="InterPro" id="IPR023997">
    <property type="entry name" value="TonB-dep_OMP_SusC/RagA_CS"/>
</dbReference>
<dbReference type="RefSeq" id="WP_153119258.1">
    <property type="nucleotide sequence ID" value="NZ_VZCC01000083.1"/>
</dbReference>
<dbReference type="Proteomes" id="UP000421408">
    <property type="component" value="Unassembled WGS sequence"/>
</dbReference>
<dbReference type="SUPFAM" id="SSF56935">
    <property type="entry name" value="Porins"/>
    <property type="match status" value="1"/>
</dbReference>
<evidence type="ECO:0000256" key="8">
    <source>
        <dbReference type="SAM" id="SignalP"/>
    </source>
</evidence>
<evidence type="ECO:0000259" key="9">
    <source>
        <dbReference type="Pfam" id="PF07715"/>
    </source>
</evidence>
<evidence type="ECO:0000256" key="2">
    <source>
        <dbReference type="ARBA" id="ARBA00022448"/>
    </source>
</evidence>
<comment type="similarity">
    <text evidence="7">Belongs to the TonB-dependent receptor family.</text>
</comment>
<evidence type="ECO:0000313" key="11">
    <source>
        <dbReference type="Proteomes" id="UP000421408"/>
    </source>
</evidence>
<gene>
    <name evidence="10" type="ORF">F7D74_11285</name>
</gene>
<sequence length="1076" mass="119774">MKKKKSLLLFLAATSASFVQAAPPFQTSFAAGIENVQEKGHTFVKGRVIDSEGNPLVGVTVQIEGTSYGVITDADGNYILEFPSMVHPKIVFSSIGYKSKSIEFRGVKEQNMMLELDHVALDDLVVIGYGSKSRRNVTTAISTVSQEQISKLAATTPTLDGLLQGTVKGVLATTANGEPGSSLKLNIRGITSPYPKSGKGNNNQPLYVIDGVPTFMEDTGINPLINISPNDIESIDVLKDAAATAIYGSRGANGVVIVKTKNGKRNEKTKVDFGYTFSFSNPIKNYKPLNISEYKNVQDEILRNTIDGMNDGSSIVGMYGFDYILNQYGNVSLNEETGLYTYNGLNESLYGKDNVNWADEVINKNAPTHQYNVAVRGGSNKTNYSFSFNGMNQEGLLLNDRMERYGARLSIDSEINKYITVGGVLDYTYSSRKSGSNDPALGYDNDGWMTRPDLAVRDADGNFQRVDKFGLYTDTYNDANAVAKLQRKTKYENDQFSGNAYIDIKPVKGLTLHADANISRFIFSNSYFSPKITLPEQLGMEPTSTLAESNYRNTNTSINFRADYKFTLTEAHRFDVMAGYSADRYWSKEHDQAYSGFPNDDVLNNASSATTVNKPTETYSKSGLNSIYGRLSYDFLSRYLLDFSLRSDESSKFGPGNKRGTFPAVSLAWRINQEPFLESVRDIDDLKFRLSWGKTGSTNVSDFSYIQYFNGNQYGRQSGLTLASTYPNKNIKWEMTTEYNAGVDFTLFNGRLTGSFDIYHRKTDGALAPAPIALEFGIGTYYSNILDLTNNGFEFSIGGDVVRTKDFTYNTMLSISSNRNKISKLNGSTLDMMHQDLYMEGHAMGTVKGYKVAGIYQSQDQISKLNEQAMDKGYDFYQDGAAVGDYMYVDTNGDGYISEADRTAIANPEPKVFGGWSNTLSYKNFTLSMLFQYQFGGDAYYSTMQESASGAIGMSILREMYGNTWTPDRTDAKYAKLMWMPSVYTNTQANDRYVYSNSYFRLRNITLSYTFEPAWLERLHVSGASVFFTATNLFTITDWPGLDPDMAATNAFTKTTETKDVYPMSRSFSFGLKLQF</sequence>
<keyword evidence="2 7" id="KW-0813">Transport</keyword>
<dbReference type="SUPFAM" id="SSF49464">
    <property type="entry name" value="Carboxypeptidase regulatory domain-like"/>
    <property type="match status" value="1"/>
</dbReference>
<keyword evidence="5 7" id="KW-0472">Membrane</keyword>
<protein>
    <submittedName>
        <fullName evidence="10">TonB-dependent receptor</fullName>
    </submittedName>
</protein>
<feature type="chain" id="PRO_5041737168" evidence="8">
    <location>
        <begin position="22"/>
        <end position="1076"/>
    </location>
</feature>
<keyword evidence="3 7" id="KW-1134">Transmembrane beta strand</keyword>
<comment type="caution">
    <text evidence="10">The sequence shown here is derived from an EMBL/GenBank/DDBJ whole genome shotgun (WGS) entry which is preliminary data.</text>
</comment>
<dbReference type="NCBIfam" id="TIGR04057">
    <property type="entry name" value="SusC_RagA_signa"/>
    <property type="match status" value="1"/>
</dbReference>
<evidence type="ECO:0000256" key="1">
    <source>
        <dbReference type="ARBA" id="ARBA00004571"/>
    </source>
</evidence>
<keyword evidence="6 7" id="KW-0998">Cell outer membrane</keyword>
<dbReference type="Pfam" id="PF07715">
    <property type="entry name" value="Plug"/>
    <property type="match status" value="1"/>
</dbReference>
<comment type="subcellular location">
    <subcellularLocation>
        <location evidence="1 7">Cell outer membrane</location>
        <topology evidence="1 7">Multi-pass membrane protein</topology>
    </subcellularLocation>
</comment>
<dbReference type="Gene3D" id="2.60.40.1120">
    <property type="entry name" value="Carboxypeptidase-like, regulatory domain"/>
    <property type="match status" value="1"/>
</dbReference>
<dbReference type="InterPro" id="IPR037066">
    <property type="entry name" value="Plug_dom_sf"/>
</dbReference>
<dbReference type="AlphaFoldDB" id="A0AA90ZVE3"/>
<reference evidence="11" key="1">
    <citation type="submission" date="2019-09" db="EMBL/GenBank/DDBJ databases">
        <title>Distinct polysaccharide growth profiles of human intestinal Prevotella copri isolates.</title>
        <authorList>
            <person name="Fehlner-Peach H."/>
            <person name="Magnabosco C."/>
            <person name="Raghavan V."/>
            <person name="Scher J.U."/>
            <person name="Tett A."/>
            <person name="Cox L.M."/>
            <person name="Gottsegen C."/>
            <person name="Watters A."/>
            <person name="Wiltshire- Gordon J.D."/>
            <person name="Segata N."/>
            <person name="Bonneau R."/>
            <person name="Littman D.R."/>
        </authorList>
    </citation>
    <scope>NUCLEOTIDE SEQUENCE [LARGE SCALE GENOMIC DNA]</scope>
    <source>
        <strain evidence="11">iAA108</strain>
    </source>
</reference>
<dbReference type="PROSITE" id="PS52016">
    <property type="entry name" value="TONB_DEPENDENT_REC_3"/>
    <property type="match status" value="1"/>
</dbReference>
<dbReference type="GO" id="GO:0009279">
    <property type="term" value="C:cell outer membrane"/>
    <property type="evidence" value="ECO:0007669"/>
    <property type="project" value="UniProtKB-SubCell"/>
</dbReference>
<evidence type="ECO:0000256" key="6">
    <source>
        <dbReference type="ARBA" id="ARBA00023237"/>
    </source>
</evidence>
<dbReference type="Pfam" id="PF13715">
    <property type="entry name" value="CarbopepD_reg_2"/>
    <property type="match status" value="1"/>
</dbReference>
<proteinExistence type="inferred from homology"/>
<dbReference type="Gene3D" id="2.170.130.10">
    <property type="entry name" value="TonB-dependent receptor, plug domain"/>
    <property type="match status" value="1"/>
</dbReference>
<dbReference type="Gene3D" id="2.40.170.20">
    <property type="entry name" value="TonB-dependent receptor, beta-barrel domain"/>
    <property type="match status" value="1"/>
</dbReference>
<dbReference type="InterPro" id="IPR036942">
    <property type="entry name" value="Beta-barrel_TonB_sf"/>
</dbReference>
<keyword evidence="8" id="KW-0732">Signal</keyword>
<evidence type="ECO:0000256" key="3">
    <source>
        <dbReference type="ARBA" id="ARBA00022452"/>
    </source>
</evidence>
<accession>A0AA90ZVE3</accession>
<dbReference type="InterPro" id="IPR023996">
    <property type="entry name" value="TonB-dep_OMP_SusC/RagA"/>
</dbReference>
<evidence type="ECO:0000313" key="10">
    <source>
        <dbReference type="EMBL" id="MQN84542.1"/>
    </source>
</evidence>
<evidence type="ECO:0000256" key="5">
    <source>
        <dbReference type="ARBA" id="ARBA00023136"/>
    </source>
</evidence>
<keyword evidence="10" id="KW-0675">Receptor</keyword>
<evidence type="ECO:0000256" key="7">
    <source>
        <dbReference type="PROSITE-ProRule" id="PRU01360"/>
    </source>
</evidence>
<dbReference type="EMBL" id="VZCC01000083">
    <property type="protein sequence ID" value="MQN84542.1"/>
    <property type="molecule type" value="Genomic_DNA"/>
</dbReference>
<dbReference type="InterPro" id="IPR039426">
    <property type="entry name" value="TonB-dep_rcpt-like"/>
</dbReference>
<feature type="signal peptide" evidence="8">
    <location>
        <begin position="1"/>
        <end position="21"/>
    </location>
</feature>
<keyword evidence="4 7" id="KW-0812">Transmembrane</keyword>
<name>A0AA90ZVE3_9BACT</name>
<organism evidence="10 11">
    <name type="scientific">Segatella copri</name>
    <dbReference type="NCBI Taxonomy" id="165179"/>
    <lineage>
        <taxon>Bacteria</taxon>
        <taxon>Pseudomonadati</taxon>
        <taxon>Bacteroidota</taxon>
        <taxon>Bacteroidia</taxon>
        <taxon>Bacteroidales</taxon>
        <taxon>Prevotellaceae</taxon>
        <taxon>Segatella</taxon>
    </lineage>
</organism>
<dbReference type="InterPro" id="IPR012910">
    <property type="entry name" value="Plug_dom"/>
</dbReference>
<dbReference type="InterPro" id="IPR008969">
    <property type="entry name" value="CarboxyPept-like_regulatory"/>
</dbReference>
<feature type="domain" description="TonB-dependent receptor plug" evidence="9">
    <location>
        <begin position="134"/>
        <end position="255"/>
    </location>
</feature>
<dbReference type="NCBIfam" id="TIGR04056">
    <property type="entry name" value="OMP_RagA_SusC"/>
    <property type="match status" value="1"/>
</dbReference>